<evidence type="ECO:0000256" key="1">
    <source>
        <dbReference type="ARBA" id="ARBA00023015"/>
    </source>
</evidence>
<dbReference type="PANTHER" id="PTHR30146:SF109">
    <property type="entry name" value="HTH-TYPE TRANSCRIPTIONAL REGULATOR GALS"/>
    <property type="match status" value="1"/>
</dbReference>
<sequence>MTEGPRPRPTLRDIATALGLSVNTVSRALGDKDSVSAATRAAVQAEAARIGYVPNTLARSLVLGSAMTLGLVITNPSNPFYAQLISSIELRVRAQGYSLLLLVTDESVENEQRATEALLRSAVDGAVVVPVQAEWDHWRRVRDSGIPLVFVNRDVPELGCDMVGVDYERGSYEATSHLIAGGARRLLLLEEDLPITTTADRITGFRRAMADAGLKVSDDQVQAVPTKRYDSLALPWQPEEAYRFAQTLLTDAHPDGHPDGFVTGNDYFALGLLRALAERDLAVPGDVAITGYGDHPYAAYLQTPLTTVRLPAAEVGTTAVDLLLQRLRAGTERPRKTLIRPELVIRASTGGPPALTNRQEQPSSTPG</sequence>
<dbReference type="Pfam" id="PF13377">
    <property type="entry name" value="Peripla_BP_3"/>
    <property type="match status" value="1"/>
</dbReference>
<evidence type="ECO:0000313" key="7">
    <source>
        <dbReference type="Proteomes" id="UP000292695"/>
    </source>
</evidence>
<keyword evidence="3" id="KW-0804">Transcription</keyword>
<proteinExistence type="predicted"/>
<dbReference type="Gene3D" id="3.40.50.2300">
    <property type="match status" value="2"/>
</dbReference>
<comment type="caution">
    <text evidence="6">The sequence shown here is derived from an EMBL/GenBank/DDBJ whole genome shotgun (WGS) entry which is preliminary data.</text>
</comment>
<dbReference type="Gene3D" id="1.10.260.40">
    <property type="entry name" value="lambda repressor-like DNA-binding domains"/>
    <property type="match status" value="1"/>
</dbReference>
<dbReference type="InterPro" id="IPR046335">
    <property type="entry name" value="LacI/GalR-like_sensor"/>
</dbReference>
<dbReference type="GO" id="GO:0000976">
    <property type="term" value="F:transcription cis-regulatory region binding"/>
    <property type="evidence" value="ECO:0007669"/>
    <property type="project" value="TreeGrafter"/>
</dbReference>
<feature type="region of interest" description="Disordered" evidence="4">
    <location>
        <begin position="348"/>
        <end position="367"/>
    </location>
</feature>
<organism evidence="6 7">
    <name type="scientific">Kribbella sindirgiensis</name>
    <dbReference type="NCBI Taxonomy" id="1124744"/>
    <lineage>
        <taxon>Bacteria</taxon>
        <taxon>Bacillati</taxon>
        <taxon>Actinomycetota</taxon>
        <taxon>Actinomycetes</taxon>
        <taxon>Propionibacteriales</taxon>
        <taxon>Kribbellaceae</taxon>
        <taxon>Kribbella</taxon>
    </lineage>
</organism>
<dbReference type="OrthoDB" id="9785139at2"/>
<feature type="domain" description="HTH lacI-type" evidence="5">
    <location>
        <begin position="9"/>
        <end position="63"/>
    </location>
</feature>
<dbReference type="PROSITE" id="PS50932">
    <property type="entry name" value="HTH_LACI_2"/>
    <property type="match status" value="1"/>
</dbReference>
<dbReference type="Proteomes" id="UP000292695">
    <property type="component" value="Unassembled WGS sequence"/>
</dbReference>
<name>A0A4R0I6V7_9ACTN</name>
<keyword evidence="2" id="KW-0238">DNA-binding</keyword>
<dbReference type="InterPro" id="IPR000843">
    <property type="entry name" value="HTH_LacI"/>
</dbReference>
<dbReference type="Pfam" id="PF00356">
    <property type="entry name" value="LacI"/>
    <property type="match status" value="1"/>
</dbReference>
<dbReference type="CDD" id="cd06267">
    <property type="entry name" value="PBP1_LacI_sugar_binding-like"/>
    <property type="match status" value="1"/>
</dbReference>
<evidence type="ECO:0000313" key="6">
    <source>
        <dbReference type="EMBL" id="TCC28613.1"/>
    </source>
</evidence>
<dbReference type="SMART" id="SM00354">
    <property type="entry name" value="HTH_LACI"/>
    <property type="match status" value="1"/>
</dbReference>
<dbReference type="EMBL" id="SJKA01000011">
    <property type="protein sequence ID" value="TCC28613.1"/>
    <property type="molecule type" value="Genomic_DNA"/>
</dbReference>
<keyword evidence="7" id="KW-1185">Reference proteome</keyword>
<evidence type="ECO:0000256" key="2">
    <source>
        <dbReference type="ARBA" id="ARBA00023125"/>
    </source>
</evidence>
<dbReference type="PANTHER" id="PTHR30146">
    <property type="entry name" value="LACI-RELATED TRANSCRIPTIONAL REPRESSOR"/>
    <property type="match status" value="1"/>
</dbReference>
<evidence type="ECO:0000256" key="4">
    <source>
        <dbReference type="SAM" id="MobiDB-lite"/>
    </source>
</evidence>
<dbReference type="CDD" id="cd01392">
    <property type="entry name" value="HTH_LacI"/>
    <property type="match status" value="1"/>
</dbReference>
<dbReference type="AlphaFoldDB" id="A0A4R0I6V7"/>
<dbReference type="SUPFAM" id="SSF53822">
    <property type="entry name" value="Periplasmic binding protein-like I"/>
    <property type="match status" value="1"/>
</dbReference>
<reference evidence="6 7" key="1">
    <citation type="submission" date="2019-02" db="EMBL/GenBank/DDBJ databases">
        <title>Kribbella capetownensis sp. nov. and Kribbella speibonae sp. nov., isolated from soil.</title>
        <authorList>
            <person name="Curtis S.M."/>
            <person name="Norton I."/>
            <person name="Everest G.J."/>
            <person name="Meyers P.R."/>
        </authorList>
    </citation>
    <scope>NUCLEOTIDE SEQUENCE [LARGE SCALE GENOMIC DNA]</scope>
    <source>
        <strain evidence="6 7">DSM 27082</strain>
    </source>
</reference>
<evidence type="ECO:0000259" key="5">
    <source>
        <dbReference type="PROSITE" id="PS50932"/>
    </source>
</evidence>
<dbReference type="InterPro" id="IPR010982">
    <property type="entry name" value="Lambda_DNA-bd_dom_sf"/>
</dbReference>
<dbReference type="GO" id="GO:0003700">
    <property type="term" value="F:DNA-binding transcription factor activity"/>
    <property type="evidence" value="ECO:0007669"/>
    <property type="project" value="TreeGrafter"/>
</dbReference>
<protein>
    <submittedName>
        <fullName evidence="6">LacI family transcriptional regulator</fullName>
    </submittedName>
</protein>
<gene>
    <name evidence="6" type="ORF">E0H50_27670</name>
</gene>
<dbReference type="InterPro" id="IPR028082">
    <property type="entry name" value="Peripla_BP_I"/>
</dbReference>
<accession>A0A4R0I6V7</accession>
<evidence type="ECO:0000256" key="3">
    <source>
        <dbReference type="ARBA" id="ARBA00023163"/>
    </source>
</evidence>
<feature type="compositionally biased region" description="Polar residues" evidence="4">
    <location>
        <begin position="356"/>
        <end position="367"/>
    </location>
</feature>
<dbReference type="RefSeq" id="WP_131293458.1">
    <property type="nucleotide sequence ID" value="NZ_SJKA01000011.1"/>
</dbReference>
<dbReference type="SUPFAM" id="SSF47413">
    <property type="entry name" value="lambda repressor-like DNA-binding domains"/>
    <property type="match status" value="1"/>
</dbReference>
<keyword evidence="1" id="KW-0805">Transcription regulation</keyword>